<dbReference type="Proteomes" id="UP000824120">
    <property type="component" value="Chromosome 7"/>
</dbReference>
<comment type="caution">
    <text evidence="2">The sequence shown here is derived from an EMBL/GenBank/DDBJ whole genome shotgun (WGS) entry which is preliminary data.</text>
</comment>
<sequence length="90" mass="9908">MSETFLLLKDLYSTTTALYSVFSSIDHVLLPHHTSSSSPKKKYSPSSSPMAPWPPPRDPPSPSSENDSRPPENGPLVAQPSQIDLKRSIF</sequence>
<name>A0A9J5Y6I2_SOLCO</name>
<evidence type="ECO:0000313" key="2">
    <source>
        <dbReference type="EMBL" id="KAG5596291.1"/>
    </source>
</evidence>
<accession>A0A9J5Y6I2</accession>
<keyword evidence="3" id="KW-1185">Reference proteome</keyword>
<protein>
    <submittedName>
        <fullName evidence="2">Uncharacterized protein</fullName>
    </submittedName>
</protein>
<reference evidence="2 3" key="1">
    <citation type="submission" date="2020-09" db="EMBL/GenBank/DDBJ databases">
        <title>De no assembly of potato wild relative species, Solanum commersonii.</title>
        <authorList>
            <person name="Cho K."/>
        </authorList>
    </citation>
    <scope>NUCLEOTIDE SEQUENCE [LARGE SCALE GENOMIC DNA]</scope>
    <source>
        <strain evidence="2">LZ3.2</strain>
        <tissue evidence="2">Leaf</tissue>
    </source>
</reference>
<evidence type="ECO:0000256" key="1">
    <source>
        <dbReference type="SAM" id="MobiDB-lite"/>
    </source>
</evidence>
<feature type="region of interest" description="Disordered" evidence="1">
    <location>
        <begin position="32"/>
        <end position="90"/>
    </location>
</feature>
<feature type="compositionally biased region" description="Pro residues" evidence="1">
    <location>
        <begin position="51"/>
        <end position="62"/>
    </location>
</feature>
<proteinExistence type="predicted"/>
<dbReference type="AlphaFoldDB" id="A0A9J5Y6I2"/>
<dbReference type="EMBL" id="JACXVP010000007">
    <property type="protein sequence ID" value="KAG5596291.1"/>
    <property type="molecule type" value="Genomic_DNA"/>
</dbReference>
<organism evidence="2 3">
    <name type="scientific">Solanum commersonii</name>
    <name type="common">Commerson's wild potato</name>
    <name type="synonym">Commerson's nightshade</name>
    <dbReference type="NCBI Taxonomy" id="4109"/>
    <lineage>
        <taxon>Eukaryota</taxon>
        <taxon>Viridiplantae</taxon>
        <taxon>Streptophyta</taxon>
        <taxon>Embryophyta</taxon>
        <taxon>Tracheophyta</taxon>
        <taxon>Spermatophyta</taxon>
        <taxon>Magnoliopsida</taxon>
        <taxon>eudicotyledons</taxon>
        <taxon>Gunneridae</taxon>
        <taxon>Pentapetalae</taxon>
        <taxon>asterids</taxon>
        <taxon>lamiids</taxon>
        <taxon>Solanales</taxon>
        <taxon>Solanaceae</taxon>
        <taxon>Solanoideae</taxon>
        <taxon>Solaneae</taxon>
        <taxon>Solanum</taxon>
    </lineage>
</organism>
<gene>
    <name evidence="2" type="ORF">H5410_037523</name>
</gene>
<evidence type="ECO:0000313" key="3">
    <source>
        <dbReference type="Proteomes" id="UP000824120"/>
    </source>
</evidence>